<organism evidence="1 2">
    <name type="scientific">Aspergillus pseudoustus</name>
    <dbReference type="NCBI Taxonomy" id="1810923"/>
    <lineage>
        <taxon>Eukaryota</taxon>
        <taxon>Fungi</taxon>
        <taxon>Dikarya</taxon>
        <taxon>Ascomycota</taxon>
        <taxon>Pezizomycotina</taxon>
        <taxon>Eurotiomycetes</taxon>
        <taxon>Eurotiomycetidae</taxon>
        <taxon>Eurotiales</taxon>
        <taxon>Aspergillaceae</taxon>
        <taxon>Aspergillus</taxon>
        <taxon>Aspergillus subgen. Nidulantes</taxon>
    </lineage>
</organism>
<evidence type="ECO:0000313" key="1">
    <source>
        <dbReference type="EMBL" id="KAL2854451.1"/>
    </source>
</evidence>
<reference evidence="1 2" key="1">
    <citation type="submission" date="2024-07" db="EMBL/GenBank/DDBJ databases">
        <title>Section-level genome sequencing and comparative genomics of Aspergillus sections Usti and Cavernicolus.</title>
        <authorList>
            <consortium name="Lawrence Berkeley National Laboratory"/>
            <person name="Nybo J.L."/>
            <person name="Vesth T.C."/>
            <person name="Theobald S."/>
            <person name="Frisvad J.C."/>
            <person name="Larsen T.O."/>
            <person name="Kjaerboelling I."/>
            <person name="Rothschild-Mancinelli K."/>
            <person name="Lyhne E.K."/>
            <person name="Kogle M.E."/>
            <person name="Barry K."/>
            <person name="Clum A."/>
            <person name="Na H."/>
            <person name="Ledsgaard L."/>
            <person name="Lin J."/>
            <person name="Lipzen A."/>
            <person name="Kuo A."/>
            <person name="Riley R."/>
            <person name="Mondo S."/>
            <person name="Labutti K."/>
            <person name="Haridas S."/>
            <person name="Pangalinan J."/>
            <person name="Salamov A.A."/>
            <person name="Simmons B.A."/>
            <person name="Magnuson J.K."/>
            <person name="Chen J."/>
            <person name="Drula E."/>
            <person name="Henrissat B."/>
            <person name="Wiebenga A."/>
            <person name="Lubbers R.J."/>
            <person name="Gomes A.C."/>
            <person name="Makela M.R."/>
            <person name="Stajich J."/>
            <person name="Grigoriev I.V."/>
            <person name="Mortensen U.H."/>
            <person name="De Vries R.P."/>
            <person name="Baker S.E."/>
            <person name="Andersen M.R."/>
        </authorList>
    </citation>
    <scope>NUCLEOTIDE SEQUENCE [LARGE SCALE GENOMIC DNA]</scope>
    <source>
        <strain evidence="1 2">CBS 123904</strain>
    </source>
</reference>
<keyword evidence="2" id="KW-1185">Reference proteome</keyword>
<gene>
    <name evidence="1" type="ORF">BJY01DRAFT_205189</name>
</gene>
<accession>A0ABR4KQ92</accession>
<dbReference type="Proteomes" id="UP001610446">
    <property type="component" value="Unassembled WGS sequence"/>
</dbReference>
<evidence type="ECO:0000313" key="2">
    <source>
        <dbReference type="Proteomes" id="UP001610446"/>
    </source>
</evidence>
<proteinExistence type="predicted"/>
<comment type="caution">
    <text evidence="1">The sequence shown here is derived from an EMBL/GenBank/DDBJ whole genome shotgun (WGS) entry which is preliminary data.</text>
</comment>
<protein>
    <submittedName>
        <fullName evidence="1">Uncharacterized protein</fullName>
    </submittedName>
</protein>
<sequence>MLCYSVALSCAYYPSWFSRNPHHWPRSRFACCSTNAFSWLGLNFNAVVDVQFDYLRCH</sequence>
<name>A0ABR4KQ92_9EURO</name>
<dbReference type="EMBL" id="JBFXLU010000014">
    <property type="protein sequence ID" value="KAL2854451.1"/>
    <property type="molecule type" value="Genomic_DNA"/>
</dbReference>